<dbReference type="RefSeq" id="XP_025467318.1">
    <property type="nucleotide sequence ID" value="XM_025615707.1"/>
</dbReference>
<accession>A0A317WSD4</accession>
<sequence>MDPNTPTNDLKTKRQQMAKQARAAKTTKHTSSQKKMENARKRKSTYALAESRNSSHPQKESPPNAEPSSPLPDDPIRSWIEDRMHEIHNLDLNPEIENKNIADGREAYKVYLEYYQLFRMLANDLVSSALKLRAGLFFKPQCWKYAPEDSRIWDIKPGTVVTDNGLGYGLHASLKECEKYEET</sequence>
<evidence type="ECO:0000313" key="3">
    <source>
        <dbReference type="Proteomes" id="UP000246702"/>
    </source>
</evidence>
<dbReference type="EMBL" id="MSFK01000014">
    <property type="protein sequence ID" value="PWY87110.1"/>
    <property type="molecule type" value="Genomic_DNA"/>
</dbReference>
<evidence type="ECO:0000313" key="2">
    <source>
        <dbReference type="EMBL" id="PWY87110.1"/>
    </source>
</evidence>
<keyword evidence="3" id="KW-1185">Reference proteome</keyword>
<feature type="region of interest" description="Disordered" evidence="1">
    <location>
        <begin position="1"/>
        <end position="76"/>
    </location>
</feature>
<name>A0A317WSD4_9EURO</name>
<proteinExistence type="predicted"/>
<organism evidence="2 3">
    <name type="scientific">Aspergillus sclerotioniger CBS 115572</name>
    <dbReference type="NCBI Taxonomy" id="1450535"/>
    <lineage>
        <taxon>Eukaryota</taxon>
        <taxon>Fungi</taxon>
        <taxon>Dikarya</taxon>
        <taxon>Ascomycota</taxon>
        <taxon>Pezizomycotina</taxon>
        <taxon>Eurotiomycetes</taxon>
        <taxon>Eurotiomycetidae</taxon>
        <taxon>Eurotiales</taxon>
        <taxon>Aspergillaceae</taxon>
        <taxon>Aspergillus</taxon>
        <taxon>Aspergillus subgen. Circumdati</taxon>
    </lineage>
</organism>
<evidence type="ECO:0000256" key="1">
    <source>
        <dbReference type="SAM" id="MobiDB-lite"/>
    </source>
</evidence>
<feature type="compositionally biased region" description="Low complexity" evidence="1">
    <location>
        <begin position="15"/>
        <end position="24"/>
    </location>
</feature>
<dbReference type="Proteomes" id="UP000246702">
    <property type="component" value="Unassembled WGS sequence"/>
</dbReference>
<protein>
    <submittedName>
        <fullName evidence="2">Uncharacterized protein</fullName>
    </submittedName>
</protein>
<gene>
    <name evidence="2" type="ORF">BO94DRAFT_585678</name>
</gene>
<reference evidence="2 3" key="1">
    <citation type="submission" date="2016-12" db="EMBL/GenBank/DDBJ databases">
        <title>The genomes of Aspergillus section Nigri reveals drivers in fungal speciation.</title>
        <authorList>
            <consortium name="DOE Joint Genome Institute"/>
            <person name="Vesth T.C."/>
            <person name="Nybo J."/>
            <person name="Theobald S."/>
            <person name="Brandl J."/>
            <person name="Frisvad J.C."/>
            <person name="Nielsen K.F."/>
            <person name="Lyhne E.K."/>
            <person name="Kogle M.E."/>
            <person name="Kuo A."/>
            <person name="Riley R."/>
            <person name="Clum A."/>
            <person name="Nolan M."/>
            <person name="Lipzen A."/>
            <person name="Salamov A."/>
            <person name="Henrissat B."/>
            <person name="Wiebenga A."/>
            <person name="De Vries R.P."/>
            <person name="Grigoriev I.V."/>
            <person name="Mortensen U.H."/>
            <person name="Andersen M.R."/>
            <person name="Baker S.E."/>
        </authorList>
    </citation>
    <scope>NUCLEOTIDE SEQUENCE [LARGE SCALE GENOMIC DNA]</scope>
    <source>
        <strain evidence="2 3">CBS 115572</strain>
    </source>
</reference>
<dbReference type="GeneID" id="37117850"/>
<dbReference type="AlphaFoldDB" id="A0A317WSD4"/>
<comment type="caution">
    <text evidence="2">The sequence shown here is derived from an EMBL/GenBank/DDBJ whole genome shotgun (WGS) entry which is preliminary data.</text>
</comment>